<feature type="transmembrane region" description="Helical" evidence="8">
    <location>
        <begin position="209"/>
        <end position="232"/>
    </location>
</feature>
<keyword evidence="6 8" id="KW-1133">Transmembrane helix</keyword>
<accession>A0A839HS66</accession>
<evidence type="ECO:0000256" key="8">
    <source>
        <dbReference type="SAM" id="Phobius"/>
    </source>
</evidence>
<dbReference type="GO" id="GO:0016763">
    <property type="term" value="F:pentosyltransferase activity"/>
    <property type="evidence" value="ECO:0007669"/>
    <property type="project" value="TreeGrafter"/>
</dbReference>
<name>A0A839HS66_9BURK</name>
<feature type="transmembrane region" description="Helical" evidence="8">
    <location>
        <begin position="136"/>
        <end position="157"/>
    </location>
</feature>
<sequence length="507" mass="53316">MSLTPAPAFDRPPTSAAEARRVLLLLATYFGAQLAMRVAVSPALELDEAEQAVWTQAFAWGYGAQPPLYTWLQIAVFALTGPSVLGLSLLKNLLLATTYFSLWRAARRLMPLAMAPVAAATPLLMLSIGWDAQRDLTHTVLVTTAAALSFALLLGLVAEPRQPLRWAALGLALAAGLLGKYSFAAAAAVMGLGLLALAPVRARLREPAVWLGLLLTATVAAAAFAPHGLWLIDHLDLARDHAAGKLAAGDGGPARALLRAAGALLASLSPLLPLLALLFGRALLRPPAGAPAPEARARLARRLLAALLLAVLAFFLVAVLAGGARHFKDRWMQPFVVALPLLLIAQAPWLAEHRHWRWLPRALGAAALLWCLGIGGRVVLAGWRGQPDELNLPVAELAQALRQAGVVPEGPFALLSNDRRLAAGLRLQLAGARVQAGPADRLALPASGPVLAVVIGEGAPADAEHAAWQARLGQAVVGPAPGGGWALRPLYARPNHPALQIRVSRRP</sequence>
<feature type="transmembrane region" description="Helical" evidence="8">
    <location>
        <begin position="303"/>
        <end position="324"/>
    </location>
</feature>
<evidence type="ECO:0000256" key="4">
    <source>
        <dbReference type="ARBA" id="ARBA00022679"/>
    </source>
</evidence>
<dbReference type="PANTHER" id="PTHR33908:SF11">
    <property type="entry name" value="MEMBRANE PROTEIN"/>
    <property type="match status" value="1"/>
</dbReference>
<evidence type="ECO:0000256" key="6">
    <source>
        <dbReference type="ARBA" id="ARBA00022989"/>
    </source>
</evidence>
<keyword evidence="3" id="KW-0328">Glycosyltransferase</keyword>
<reference evidence="10 11" key="1">
    <citation type="submission" date="2020-08" db="EMBL/GenBank/DDBJ databases">
        <title>Aquariorum lacteus gen. nov., sp. nov., a new member of the family Comamonadaceae, isolated from freshwater aquarium.</title>
        <authorList>
            <person name="Chun S.-J."/>
        </authorList>
    </citation>
    <scope>NUCLEOTIDE SEQUENCE [LARGE SCALE GENOMIC DNA]</scope>
    <source>
        <strain evidence="10 11">SJAQ100</strain>
    </source>
</reference>
<feature type="transmembrane region" description="Helical" evidence="8">
    <location>
        <begin position="111"/>
        <end position="130"/>
    </location>
</feature>
<comment type="caution">
    <text evidence="10">The sequence shown here is derived from an EMBL/GenBank/DDBJ whole genome shotgun (WGS) entry which is preliminary data.</text>
</comment>
<dbReference type="EMBL" id="JACIVI010000003">
    <property type="protein sequence ID" value="MBB1162320.1"/>
    <property type="molecule type" value="Genomic_DNA"/>
</dbReference>
<dbReference type="PANTHER" id="PTHR33908">
    <property type="entry name" value="MANNOSYLTRANSFERASE YKCB-RELATED"/>
    <property type="match status" value="1"/>
</dbReference>
<evidence type="ECO:0000256" key="2">
    <source>
        <dbReference type="ARBA" id="ARBA00022475"/>
    </source>
</evidence>
<dbReference type="GO" id="GO:0005886">
    <property type="term" value="C:plasma membrane"/>
    <property type="evidence" value="ECO:0007669"/>
    <property type="project" value="UniProtKB-SubCell"/>
</dbReference>
<feature type="transmembrane region" description="Helical" evidence="8">
    <location>
        <begin position="363"/>
        <end position="383"/>
    </location>
</feature>
<evidence type="ECO:0000259" key="9">
    <source>
        <dbReference type="Pfam" id="PF13231"/>
    </source>
</evidence>
<protein>
    <submittedName>
        <fullName evidence="10">Glycosyltransferase family 39 protein</fullName>
    </submittedName>
</protein>
<dbReference type="InterPro" id="IPR038731">
    <property type="entry name" value="RgtA/B/C-like"/>
</dbReference>
<dbReference type="AlphaFoldDB" id="A0A839HS66"/>
<gene>
    <name evidence="10" type="ORF">H4F90_10035</name>
</gene>
<dbReference type="RefSeq" id="WP_182664116.1">
    <property type="nucleotide sequence ID" value="NZ_JACIVI010000003.1"/>
</dbReference>
<organism evidence="10 11">
    <name type="scientific">Aquariibacter albus</name>
    <dbReference type="NCBI Taxonomy" id="2759899"/>
    <lineage>
        <taxon>Bacteria</taxon>
        <taxon>Pseudomonadati</taxon>
        <taxon>Pseudomonadota</taxon>
        <taxon>Betaproteobacteria</taxon>
        <taxon>Burkholderiales</taxon>
        <taxon>Sphaerotilaceae</taxon>
        <taxon>Aquariibacter</taxon>
    </lineage>
</organism>
<evidence type="ECO:0000256" key="1">
    <source>
        <dbReference type="ARBA" id="ARBA00004651"/>
    </source>
</evidence>
<keyword evidence="2" id="KW-1003">Cell membrane</keyword>
<dbReference type="GO" id="GO:0009103">
    <property type="term" value="P:lipopolysaccharide biosynthetic process"/>
    <property type="evidence" value="ECO:0007669"/>
    <property type="project" value="UniProtKB-ARBA"/>
</dbReference>
<feature type="transmembrane region" description="Helical" evidence="8">
    <location>
        <begin position="263"/>
        <end position="283"/>
    </location>
</feature>
<feature type="transmembrane region" description="Helical" evidence="8">
    <location>
        <begin position="68"/>
        <end position="90"/>
    </location>
</feature>
<feature type="transmembrane region" description="Helical" evidence="8">
    <location>
        <begin position="169"/>
        <end position="197"/>
    </location>
</feature>
<feature type="domain" description="Glycosyltransferase RgtA/B/C/D-like" evidence="9">
    <location>
        <begin position="65"/>
        <end position="230"/>
    </location>
</feature>
<evidence type="ECO:0000313" key="10">
    <source>
        <dbReference type="EMBL" id="MBB1162320.1"/>
    </source>
</evidence>
<keyword evidence="7 8" id="KW-0472">Membrane</keyword>
<evidence type="ECO:0000313" key="11">
    <source>
        <dbReference type="Proteomes" id="UP000586093"/>
    </source>
</evidence>
<keyword evidence="4 10" id="KW-0808">Transferase</keyword>
<comment type="subcellular location">
    <subcellularLocation>
        <location evidence="1">Cell membrane</location>
        <topology evidence="1">Multi-pass membrane protein</topology>
    </subcellularLocation>
</comment>
<dbReference type="Pfam" id="PF13231">
    <property type="entry name" value="PMT_2"/>
    <property type="match status" value="1"/>
</dbReference>
<feature type="transmembrane region" description="Helical" evidence="8">
    <location>
        <begin position="331"/>
        <end position="351"/>
    </location>
</feature>
<dbReference type="InterPro" id="IPR050297">
    <property type="entry name" value="LipidA_mod_glycosyltrf_83"/>
</dbReference>
<evidence type="ECO:0000256" key="3">
    <source>
        <dbReference type="ARBA" id="ARBA00022676"/>
    </source>
</evidence>
<dbReference type="Proteomes" id="UP000586093">
    <property type="component" value="Unassembled WGS sequence"/>
</dbReference>
<evidence type="ECO:0000256" key="7">
    <source>
        <dbReference type="ARBA" id="ARBA00023136"/>
    </source>
</evidence>
<evidence type="ECO:0000256" key="5">
    <source>
        <dbReference type="ARBA" id="ARBA00022692"/>
    </source>
</evidence>
<proteinExistence type="predicted"/>
<keyword evidence="11" id="KW-1185">Reference proteome</keyword>
<keyword evidence="5 8" id="KW-0812">Transmembrane</keyword>